<feature type="region of interest" description="Disordered" evidence="9">
    <location>
        <begin position="403"/>
        <end position="430"/>
    </location>
</feature>
<dbReference type="GeneID" id="88176108"/>
<evidence type="ECO:0000256" key="7">
    <source>
        <dbReference type="PROSITE-ProRule" id="PRU00221"/>
    </source>
</evidence>
<protein>
    <recommendedName>
        <fullName evidence="8">Protein HIR</fullName>
    </recommendedName>
</protein>
<evidence type="ECO:0000256" key="2">
    <source>
        <dbReference type="ARBA" id="ARBA00007306"/>
    </source>
</evidence>
<evidence type="ECO:0000256" key="4">
    <source>
        <dbReference type="ARBA" id="ARBA00022737"/>
    </source>
</evidence>
<keyword evidence="4 8" id="KW-0677">Repeat</keyword>
<name>A0AAX4HH47_9ASCO</name>
<evidence type="ECO:0000313" key="11">
    <source>
        <dbReference type="EMBL" id="WPK27652.1"/>
    </source>
</evidence>
<evidence type="ECO:0000256" key="5">
    <source>
        <dbReference type="ARBA" id="ARBA00022853"/>
    </source>
</evidence>
<dbReference type="PANTHER" id="PTHR13831:SF0">
    <property type="entry name" value="PROTEIN HIRA"/>
    <property type="match status" value="1"/>
</dbReference>
<dbReference type="GO" id="GO:0005634">
    <property type="term" value="C:nucleus"/>
    <property type="evidence" value="ECO:0007669"/>
    <property type="project" value="UniProtKB-SubCell"/>
</dbReference>
<dbReference type="GO" id="GO:0000785">
    <property type="term" value="C:chromatin"/>
    <property type="evidence" value="ECO:0007669"/>
    <property type="project" value="TreeGrafter"/>
</dbReference>
<feature type="region of interest" description="Disordered" evidence="9">
    <location>
        <begin position="695"/>
        <end position="728"/>
    </location>
</feature>
<dbReference type="Proteomes" id="UP001338582">
    <property type="component" value="Chromosome 7"/>
</dbReference>
<dbReference type="GO" id="GO:0006351">
    <property type="term" value="P:DNA-templated transcription"/>
    <property type="evidence" value="ECO:0007669"/>
    <property type="project" value="InterPro"/>
</dbReference>
<comment type="subcellular location">
    <subcellularLocation>
        <location evidence="1 8">Nucleus</location>
    </subcellularLocation>
</comment>
<organism evidence="11 12">
    <name type="scientific">Australozyma saopauloensis</name>
    <dbReference type="NCBI Taxonomy" id="291208"/>
    <lineage>
        <taxon>Eukaryota</taxon>
        <taxon>Fungi</taxon>
        <taxon>Dikarya</taxon>
        <taxon>Ascomycota</taxon>
        <taxon>Saccharomycotina</taxon>
        <taxon>Pichiomycetes</taxon>
        <taxon>Metschnikowiaceae</taxon>
        <taxon>Australozyma</taxon>
    </lineage>
</organism>
<feature type="repeat" description="WD" evidence="7">
    <location>
        <begin position="52"/>
        <end position="83"/>
    </location>
</feature>
<feature type="repeat" description="WD" evidence="7">
    <location>
        <begin position="10"/>
        <end position="51"/>
    </location>
</feature>
<dbReference type="KEGG" id="asau:88176108"/>
<dbReference type="InterPro" id="IPR036322">
    <property type="entry name" value="WD40_repeat_dom_sf"/>
</dbReference>
<dbReference type="RefSeq" id="XP_062880029.1">
    <property type="nucleotide sequence ID" value="XM_063023959.1"/>
</dbReference>
<dbReference type="GO" id="GO:0031491">
    <property type="term" value="F:nucleosome binding"/>
    <property type="evidence" value="ECO:0007669"/>
    <property type="project" value="TreeGrafter"/>
</dbReference>
<keyword evidence="6 8" id="KW-0539">Nucleus</keyword>
<feature type="domain" description="CAF1B/HIR1 beta-propeller" evidence="10">
    <location>
        <begin position="2"/>
        <end position="246"/>
    </location>
</feature>
<dbReference type="PROSITE" id="PS50294">
    <property type="entry name" value="WD_REPEATS_REGION"/>
    <property type="match status" value="1"/>
</dbReference>
<keyword evidence="12" id="KW-1185">Reference proteome</keyword>
<dbReference type="EMBL" id="CP138900">
    <property type="protein sequence ID" value="WPK27652.1"/>
    <property type="molecule type" value="Genomic_DNA"/>
</dbReference>
<dbReference type="InterPro" id="IPR019015">
    <property type="entry name" value="HIRA_B_motif"/>
</dbReference>
<dbReference type="SMART" id="SM00320">
    <property type="entry name" value="WD40"/>
    <property type="match status" value="4"/>
</dbReference>
<keyword evidence="8" id="KW-0805">Transcription regulation</keyword>
<feature type="compositionally biased region" description="Acidic residues" evidence="9">
    <location>
        <begin position="414"/>
        <end position="423"/>
    </location>
</feature>
<dbReference type="InterPro" id="IPR031120">
    <property type="entry name" value="HIR1-like"/>
</dbReference>
<dbReference type="SUPFAM" id="SSF50978">
    <property type="entry name" value="WD40 repeat-like"/>
    <property type="match status" value="1"/>
</dbReference>
<dbReference type="AlphaFoldDB" id="A0AAX4HH47"/>
<keyword evidence="3 7" id="KW-0853">WD repeat</keyword>
<reference evidence="11 12" key="1">
    <citation type="submission" date="2023-10" db="EMBL/GenBank/DDBJ databases">
        <title>Draft Genome Sequence of Candida saopaulonensis from a very Premature Infant with Sepsis.</title>
        <authorList>
            <person name="Ning Y."/>
            <person name="Dai R."/>
            <person name="Xiao M."/>
            <person name="Xu Y."/>
            <person name="Yan Q."/>
            <person name="Zhang L."/>
        </authorList>
    </citation>
    <scope>NUCLEOTIDE SEQUENCE [LARGE SCALE GENOMIC DNA]</scope>
    <source>
        <strain evidence="11 12">19XY460</strain>
    </source>
</reference>
<sequence length="847" mass="95092">MEHWTVRKRLVAHDNDVQDICWSPDGSLLITVGLDRSIIIWSGTTFERIKRYDIHQSMVKGVVFDPANKFFATASDDRTVRIFRFYRKHDGLGSYEFQMELVVFEPFLKLPLTSYFRRMSWSPDGQHIAIPNATNGPVTSIVVVNRGNWASDVSLIGHEAPCEVCAFSPRLFRIKDSKDYTTILASAGQDRTLAIWSTALLKPLVVLHDVTARPITDMCWTPDGQTIFLSSLDGLITCVTFDENELGQIVSEEAIDTQLLKFGGDQDSKIMPEGVSQLRLEALAKDLDKSPQLSQEPQVKADLQPPKPVQPIQDTVLTQPPLSVAPTTKKSEKLTLNTPTIKGGKKRVAPTLVSKYTPLLAAASKIVKVKRFDISSKLSQTSYLLPRLGVQAAVHGLSLRSMSHTDKDKKGDDIDNDNEDMGLDDTSAQLQGQSSVGTKTKFKKYRKYLMLYKYPTPFKLISSLPDVFFSNQAVMNLELSHLLLNKELLRQNNELVNTSTLDSIDENIYFQVIANAIEHIKRPNEIIENSTDETKKVISTIEVRNGLMWSEIDDVALPDFAQRLDFQDPTQVSITSSDNGDYKSYILYFPYRIQQVIPILNEGILSHYVFVSFDGTIQVVRADTGTYASPGLELGSNVVAWRQKNRTLLLLTSSGLLYCWKFASSWSINGDLSKVVSGVSIAPVLNAETLIAPKVPRPSTGTESEKSLDKEKDKEDKSEKVEKKSVSDEKQNSINEAIIDKIKAIDIDGESGTPLVVIERTNAVYSYSVDLQAWTKVIDPWYFSGVEADRSAISDVSIEKQVLLMNSYRDDKERVDRGEKGRYVFNADNDELKVCMQKRFYEQLALY</sequence>
<keyword evidence="5 8" id="KW-0156">Chromatin regulator</keyword>
<dbReference type="PANTHER" id="PTHR13831">
    <property type="entry name" value="MEMBER OF THE HIR1 FAMILY OF WD-REPEAT PROTEINS"/>
    <property type="match status" value="1"/>
</dbReference>
<evidence type="ECO:0000256" key="1">
    <source>
        <dbReference type="ARBA" id="ARBA00004123"/>
    </source>
</evidence>
<evidence type="ECO:0000256" key="9">
    <source>
        <dbReference type="SAM" id="MobiDB-lite"/>
    </source>
</evidence>
<keyword evidence="8" id="KW-0804">Transcription</keyword>
<evidence type="ECO:0000256" key="3">
    <source>
        <dbReference type="ARBA" id="ARBA00022574"/>
    </source>
</evidence>
<comment type="similarity">
    <text evidence="2 8">Belongs to the WD repeat HIR1 family.</text>
</comment>
<proteinExistence type="inferred from homology"/>
<evidence type="ECO:0000313" key="12">
    <source>
        <dbReference type="Proteomes" id="UP001338582"/>
    </source>
</evidence>
<feature type="compositionally biased region" description="Polar residues" evidence="9">
    <location>
        <begin position="312"/>
        <end position="340"/>
    </location>
</feature>
<feature type="compositionally biased region" description="Basic and acidic residues" evidence="9">
    <location>
        <begin position="703"/>
        <end position="728"/>
    </location>
</feature>
<dbReference type="InterPro" id="IPR015943">
    <property type="entry name" value="WD40/YVTN_repeat-like_dom_sf"/>
</dbReference>
<dbReference type="InterPro" id="IPR055410">
    <property type="entry name" value="Beta-prop_CAF1B_HIR1"/>
</dbReference>
<dbReference type="GO" id="GO:0000417">
    <property type="term" value="C:HIR complex"/>
    <property type="evidence" value="ECO:0007669"/>
    <property type="project" value="TreeGrafter"/>
</dbReference>
<evidence type="ECO:0000256" key="6">
    <source>
        <dbReference type="ARBA" id="ARBA00023242"/>
    </source>
</evidence>
<dbReference type="Pfam" id="PF09453">
    <property type="entry name" value="HIRA_B"/>
    <property type="match status" value="1"/>
</dbReference>
<evidence type="ECO:0000259" key="10">
    <source>
        <dbReference type="Pfam" id="PF24105"/>
    </source>
</evidence>
<feature type="region of interest" description="Disordered" evidence="9">
    <location>
        <begin position="289"/>
        <end position="344"/>
    </location>
</feature>
<dbReference type="Gene3D" id="2.130.10.10">
    <property type="entry name" value="YVTN repeat-like/Quinoprotein amine dehydrogenase"/>
    <property type="match status" value="1"/>
</dbReference>
<keyword evidence="8" id="KW-0678">Repressor</keyword>
<dbReference type="Pfam" id="PF24105">
    <property type="entry name" value="Beta-prop_CAF1B_HIR1"/>
    <property type="match status" value="1"/>
</dbReference>
<gene>
    <name evidence="11" type="ORF">PUMCH_005049</name>
</gene>
<comment type="function">
    <text evidence="8">Required for replication-independent chromatin assembly and for the periodic repression of histone gene transcription during the cell cycle.</text>
</comment>
<dbReference type="PROSITE" id="PS50082">
    <property type="entry name" value="WD_REPEATS_2"/>
    <property type="match status" value="2"/>
</dbReference>
<dbReference type="InterPro" id="IPR001680">
    <property type="entry name" value="WD40_rpt"/>
</dbReference>
<accession>A0AAX4HH47</accession>
<evidence type="ECO:0000256" key="8">
    <source>
        <dbReference type="RuleBase" id="RU364014"/>
    </source>
</evidence>
<feature type="compositionally biased region" description="Basic and acidic residues" evidence="9">
    <location>
        <begin position="403"/>
        <end position="413"/>
    </location>
</feature>
<dbReference type="GO" id="GO:0006338">
    <property type="term" value="P:chromatin remodeling"/>
    <property type="evidence" value="ECO:0007669"/>
    <property type="project" value="TreeGrafter"/>
</dbReference>